<evidence type="ECO:0000313" key="2">
    <source>
        <dbReference type="Proteomes" id="UP000321058"/>
    </source>
</evidence>
<reference evidence="1 2" key="1">
    <citation type="submission" date="2019-07" db="EMBL/GenBank/DDBJ databases">
        <title>Whole genome shotgun sequence of Reyranella soli NBRC 108950.</title>
        <authorList>
            <person name="Hosoyama A."/>
            <person name="Uohara A."/>
            <person name="Ohji S."/>
            <person name="Ichikawa N."/>
        </authorList>
    </citation>
    <scope>NUCLEOTIDE SEQUENCE [LARGE SCALE GENOMIC DNA]</scope>
    <source>
        <strain evidence="1 2">NBRC 108950</strain>
    </source>
</reference>
<evidence type="ECO:0000313" key="1">
    <source>
        <dbReference type="EMBL" id="GEP61954.1"/>
    </source>
</evidence>
<dbReference type="AlphaFoldDB" id="A0A512NSN7"/>
<accession>A0A512NSN7</accession>
<protein>
    <submittedName>
        <fullName evidence="1">Uncharacterized protein</fullName>
    </submittedName>
</protein>
<comment type="caution">
    <text evidence="1">The sequence shown here is derived from an EMBL/GenBank/DDBJ whole genome shotgun (WGS) entry which is preliminary data.</text>
</comment>
<proteinExistence type="predicted"/>
<sequence length="67" mass="7570">MLDVERRTAEEAAEIDEGLERIIRESPRISIEAQQRAREDFLKELSDLAAAESNLTTDVRSHMAKAS</sequence>
<gene>
    <name evidence="1" type="ORF">RSO01_91200</name>
</gene>
<dbReference type="Proteomes" id="UP000321058">
    <property type="component" value="Unassembled WGS sequence"/>
</dbReference>
<keyword evidence="2" id="KW-1185">Reference proteome</keyword>
<name>A0A512NSN7_9HYPH</name>
<dbReference type="EMBL" id="BKAJ01000276">
    <property type="protein sequence ID" value="GEP61954.1"/>
    <property type="molecule type" value="Genomic_DNA"/>
</dbReference>
<organism evidence="1 2">
    <name type="scientific">Reyranella soli</name>
    <dbReference type="NCBI Taxonomy" id="1230389"/>
    <lineage>
        <taxon>Bacteria</taxon>
        <taxon>Pseudomonadati</taxon>
        <taxon>Pseudomonadota</taxon>
        <taxon>Alphaproteobacteria</taxon>
        <taxon>Hyphomicrobiales</taxon>
        <taxon>Reyranellaceae</taxon>
        <taxon>Reyranella</taxon>
    </lineage>
</organism>